<sequence>MVSFSTLGLFNSSIGAVLPPIRHHYNLTDLHVSVLFLASPLGYIFAAQCSDIIHQRFGQRGIAITGPVFQILANLIIALHPRFGWVLVAFGLQGIGAGLLDGSWCAWAGSMEKANTISGMLHGSYSVGGAAGPFLATVITTSNRPWYLWYWVLLLSCVILTVAFWNQTGSVYRQSKQANLLASKVDAKAIFRHRATWLCGAYFLTYVGTETAISGWVVSFMLRNRASTPYLASMASSGYWVGMAIGRLVLGFGTDRIGVRRAAVLYFICAGVLEALFAVLTSPIASVVLMTLLGFVMGPLFPSGVVVLTRLLPSELHIAAVSFVSSLGQVGGAFLPFAIGAVVEGLGIGVFRYAILVQTALSLGAWLAFARVRTTTRSQISSQETSRED</sequence>
<proteinExistence type="inferred from homology"/>
<comment type="subcellular location">
    <subcellularLocation>
        <location evidence="1">Endomembrane system</location>
        <topology evidence="1">Multi-pass membrane protein</topology>
    </subcellularLocation>
</comment>
<dbReference type="InterPro" id="IPR051788">
    <property type="entry name" value="MFS_Transporter"/>
</dbReference>
<dbReference type="HOGENOM" id="CLU_021993_0_0_1"/>
<dbReference type="RefSeq" id="XP_001805228.1">
    <property type="nucleotide sequence ID" value="XM_001805176.1"/>
</dbReference>
<evidence type="ECO:0000256" key="2">
    <source>
        <dbReference type="ARBA" id="ARBA00008335"/>
    </source>
</evidence>
<keyword evidence="6" id="KW-0472">Membrane</keyword>
<dbReference type="GO" id="GO:0016020">
    <property type="term" value="C:membrane"/>
    <property type="evidence" value="ECO:0000318"/>
    <property type="project" value="GO_Central"/>
</dbReference>
<dbReference type="SUPFAM" id="SSF103473">
    <property type="entry name" value="MFS general substrate transporter"/>
    <property type="match status" value="1"/>
</dbReference>
<dbReference type="Pfam" id="PF07690">
    <property type="entry name" value="MFS_1"/>
    <property type="match status" value="1"/>
</dbReference>
<dbReference type="KEGG" id="pno:SNOG_15065"/>
<evidence type="ECO:0000256" key="4">
    <source>
        <dbReference type="ARBA" id="ARBA00022692"/>
    </source>
</evidence>
<dbReference type="InterPro" id="IPR011701">
    <property type="entry name" value="MFS"/>
</dbReference>
<accession>Q0TZQ7</accession>
<dbReference type="OMA" id="WTWYSIL"/>
<dbReference type="GO" id="GO:0022857">
    <property type="term" value="F:transmembrane transporter activity"/>
    <property type="evidence" value="ECO:0007669"/>
    <property type="project" value="InterPro"/>
</dbReference>
<keyword evidence="4" id="KW-0812">Transmembrane</keyword>
<dbReference type="InterPro" id="IPR036259">
    <property type="entry name" value="MFS_trans_sf"/>
</dbReference>
<organism evidence="8 9">
    <name type="scientific">Phaeosphaeria nodorum (strain SN15 / ATCC MYA-4574 / FGSC 10173)</name>
    <name type="common">Glume blotch fungus</name>
    <name type="synonym">Parastagonospora nodorum</name>
    <dbReference type="NCBI Taxonomy" id="321614"/>
    <lineage>
        <taxon>Eukaryota</taxon>
        <taxon>Fungi</taxon>
        <taxon>Dikarya</taxon>
        <taxon>Ascomycota</taxon>
        <taxon>Pezizomycotina</taxon>
        <taxon>Dothideomycetes</taxon>
        <taxon>Pleosporomycetidae</taxon>
        <taxon>Pleosporales</taxon>
        <taxon>Pleosporineae</taxon>
        <taxon>Phaeosphaeriaceae</taxon>
        <taxon>Parastagonospora</taxon>
    </lineage>
</organism>
<feature type="domain" description="Major facilitator superfamily (MFS) profile" evidence="7">
    <location>
        <begin position="1"/>
        <end position="377"/>
    </location>
</feature>
<dbReference type="Proteomes" id="UP000001055">
    <property type="component" value="Unassembled WGS sequence"/>
</dbReference>
<name>Q0TZQ7_PHANO</name>
<evidence type="ECO:0000256" key="5">
    <source>
        <dbReference type="ARBA" id="ARBA00022989"/>
    </source>
</evidence>
<dbReference type="EMBL" id="CH445359">
    <property type="protein sequence ID" value="EAT77608.1"/>
    <property type="molecule type" value="Genomic_DNA"/>
</dbReference>
<evidence type="ECO:0000313" key="8">
    <source>
        <dbReference type="EMBL" id="EAT77608.1"/>
    </source>
</evidence>
<dbReference type="Gene3D" id="1.20.1250.20">
    <property type="entry name" value="MFS general substrate transporter like domains"/>
    <property type="match status" value="2"/>
</dbReference>
<evidence type="ECO:0000256" key="3">
    <source>
        <dbReference type="ARBA" id="ARBA00022448"/>
    </source>
</evidence>
<dbReference type="AlphaFoldDB" id="Q0TZQ7"/>
<evidence type="ECO:0000313" key="9">
    <source>
        <dbReference type="Proteomes" id="UP000001055"/>
    </source>
</evidence>
<evidence type="ECO:0000259" key="7">
    <source>
        <dbReference type="PROSITE" id="PS50850"/>
    </source>
</evidence>
<dbReference type="GeneID" id="5982156"/>
<protein>
    <recommendedName>
        <fullName evidence="7">Major facilitator superfamily (MFS) profile domain-containing protein</fullName>
    </recommendedName>
</protein>
<dbReference type="FunCoup" id="Q0TZQ7">
    <property type="interactions" value="11"/>
</dbReference>
<dbReference type="PANTHER" id="PTHR23514">
    <property type="entry name" value="BYPASS OF STOP CODON PROTEIN 6"/>
    <property type="match status" value="1"/>
</dbReference>
<dbReference type="VEuPathDB" id="FungiDB:JI435_150650"/>
<dbReference type="InParanoid" id="Q0TZQ7"/>
<dbReference type="FunFam" id="1.20.1250.20:FF:000286">
    <property type="entry name" value="MFS efflux transporter"/>
    <property type="match status" value="1"/>
</dbReference>
<evidence type="ECO:0000256" key="6">
    <source>
        <dbReference type="ARBA" id="ARBA00023136"/>
    </source>
</evidence>
<dbReference type="GO" id="GO:0012505">
    <property type="term" value="C:endomembrane system"/>
    <property type="evidence" value="ECO:0007669"/>
    <property type="project" value="UniProtKB-SubCell"/>
</dbReference>
<gene>
    <name evidence="8" type="ORF">SNOG_15065</name>
</gene>
<dbReference type="eggNOG" id="ENOG502QQA7">
    <property type="taxonomic scope" value="Eukaryota"/>
</dbReference>
<dbReference type="PROSITE" id="PS50850">
    <property type="entry name" value="MFS"/>
    <property type="match status" value="1"/>
</dbReference>
<comment type="similarity">
    <text evidence="2">Belongs to the major facilitator superfamily.</text>
</comment>
<evidence type="ECO:0000256" key="1">
    <source>
        <dbReference type="ARBA" id="ARBA00004127"/>
    </source>
</evidence>
<dbReference type="PANTHER" id="PTHR23514:SF3">
    <property type="entry name" value="BYPASS OF STOP CODON PROTEIN 6"/>
    <property type="match status" value="1"/>
</dbReference>
<keyword evidence="5" id="KW-1133">Transmembrane helix</keyword>
<dbReference type="InterPro" id="IPR020846">
    <property type="entry name" value="MFS_dom"/>
</dbReference>
<keyword evidence="3" id="KW-0813">Transport</keyword>
<reference evidence="9" key="1">
    <citation type="journal article" date="2007" name="Plant Cell">
        <title>Dothideomycete-plant interactions illuminated by genome sequencing and EST analysis of the wheat pathogen Stagonospora nodorum.</title>
        <authorList>
            <person name="Hane J.K."/>
            <person name="Lowe R.G."/>
            <person name="Solomon P.S."/>
            <person name="Tan K.C."/>
            <person name="Schoch C.L."/>
            <person name="Spatafora J.W."/>
            <person name="Crous P.W."/>
            <person name="Kodira C."/>
            <person name="Birren B.W."/>
            <person name="Galagan J.E."/>
            <person name="Torriani S.F."/>
            <person name="McDonald B.A."/>
            <person name="Oliver R.P."/>
        </authorList>
    </citation>
    <scope>NUCLEOTIDE SEQUENCE [LARGE SCALE GENOMIC DNA]</scope>
    <source>
        <strain evidence="9">SN15 / ATCC MYA-4574 / FGSC 10173</strain>
    </source>
</reference>